<dbReference type="NCBIfam" id="TIGR01844">
    <property type="entry name" value="type_I_sec_TolC"/>
    <property type="match status" value="1"/>
</dbReference>
<accession>A0A3B1B2D8</accession>
<dbReference type="PANTHER" id="PTHR30026:SF20">
    <property type="entry name" value="OUTER MEMBRANE PROTEIN TOLC"/>
    <property type="match status" value="1"/>
</dbReference>
<dbReference type="InterPro" id="IPR051906">
    <property type="entry name" value="TolC-like"/>
</dbReference>
<dbReference type="Gene3D" id="1.20.1600.10">
    <property type="entry name" value="Outer membrane efflux proteins (OEP)"/>
    <property type="match status" value="1"/>
</dbReference>
<keyword evidence="6" id="KW-0998">Cell outer membrane</keyword>
<name>A0A3B1B2D8_9ZZZZ</name>
<dbReference type="AlphaFoldDB" id="A0A3B1B2D8"/>
<dbReference type="EMBL" id="UOFT01000076">
    <property type="protein sequence ID" value="VAW99236.1"/>
    <property type="molecule type" value="Genomic_DNA"/>
</dbReference>
<gene>
    <name evidence="7" type="ORF">MNBD_GAMMA23-1496</name>
</gene>
<keyword evidence="3" id="KW-1134">Transmembrane beta strand</keyword>
<dbReference type="GO" id="GO:0015288">
    <property type="term" value="F:porin activity"/>
    <property type="evidence" value="ECO:0007669"/>
    <property type="project" value="TreeGrafter"/>
</dbReference>
<keyword evidence="5" id="KW-0472">Membrane</keyword>
<dbReference type="Pfam" id="PF02321">
    <property type="entry name" value="OEP"/>
    <property type="match status" value="2"/>
</dbReference>
<organism evidence="7">
    <name type="scientific">hydrothermal vent metagenome</name>
    <dbReference type="NCBI Taxonomy" id="652676"/>
    <lineage>
        <taxon>unclassified sequences</taxon>
        <taxon>metagenomes</taxon>
        <taxon>ecological metagenomes</taxon>
    </lineage>
</organism>
<reference evidence="7" key="1">
    <citation type="submission" date="2018-06" db="EMBL/GenBank/DDBJ databases">
        <authorList>
            <person name="Zhirakovskaya E."/>
        </authorList>
    </citation>
    <scope>NUCLEOTIDE SEQUENCE</scope>
</reference>
<protein>
    <submittedName>
        <fullName evidence="7">Type I secretion outer membrane protein, TolC family</fullName>
    </submittedName>
</protein>
<dbReference type="GO" id="GO:1990281">
    <property type="term" value="C:efflux pump complex"/>
    <property type="evidence" value="ECO:0007669"/>
    <property type="project" value="TreeGrafter"/>
</dbReference>
<evidence type="ECO:0000256" key="4">
    <source>
        <dbReference type="ARBA" id="ARBA00022692"/>
    </source>
</evidence>
<sequence>MKKSLFAAIIVLHASVNTTGYANEPISSLFDIYQLAEKSDPIYLTSEANYFALQQSNPQSWAAVLPQISFSAYKSNTEQDITASTSSIQSFDSNGYTLRISQALFRQSDFIRISQSNATVLKAQASFDLAKHDLILRVATNYFNVLAAKDDLNFNQREYKALKRRLLQSDQKFKVGLIAITDVHEARARYDQSSAQVITTKNKLQITLENLRELTGITLADVKSLTGDIPLLTPEPENMDNWVKLALTNNLDLLAAKQFMQIAKDEVAIQRAGHLPTLDLVAERSYSKVGGGFFGTREIDQNSISLEFNLPLYVGGRTSSKTTQARYEYNAAKQKYIQSQRATERLTRSAYLNVLSNISQVQALKQAVTSGNKALETTQAGFEVGTRTTVDVLNSQRELFRAKKDYARARYDYLLETLRLKKAAGVLTANDLKKMSNLIQ</sequence>
<evidence type="ECO:0000256" key="1">
    <source>
        <dbReference type="ARBA" id="ARBA00004442"/>
    </source>
</evidence>
<proteinExistence type="predicted"/>
<dbReference type="GO" id="GO:0015562">
    <property type="term" value="F:efflux transmembrane transporter activity"/>
    <property type="evidence" value="ECO:0007669"/>
    <property type="project" value="InterPro"/>
</dbReference>
<evidence type="ECO:0000256" key="5">
    <source>
        <dbReference type="ARBA" id="ARBA00023136"/>
    </source>
</evidence>
<keyword evidence="2" id="KW-0813">Transport</keyword>
<comment type="subcellular location">
    <subcellularLocation>
        <location evidence="1">Cell outer membrane</location>
    </subcellularLocation>
</comment>
<keyword evidence="4" id="KW-0812">Transmembrane</keyword>
<dbReference type="InterPro" id="IPR010130">
    <property type="entry name" value="T1SS_OMP_TolC"/>
</dbReference>
<dbReference type="GO" id="GO:0009279">
    <property type="term" value="C:cell outer membrane"/>
    <property type="evidence" value="ECO:0007669"/>
    <property type="project" value="UniProtKB-SubCell"/>
</dbReference>
<dbReference type="SUPFAM" id="SSF56954">
    <property type="entry name" value="Outer membrane efflux proteins (OEP)"/>
    <property type="match status" value="1"/>
</dbReference>
<evidence type="ECO:0000256" key="3">
    <source>
        <dbReference type="ARBA" id="ARBA00022452"/>
    </source>
</evidence>
<evidence type="ECO:0000256" key="6">
    <source>
        <dbReference type="ARBA" id="ARBA00023237"/>
    </source>
</evidence>
<evidence type="ECO:0000256" key="2">
    <source>
        <dbReference type="ARBA" id="ARBA00022448"/>
    </source>
</evidence>
<dbReference type="InterPro" id="IPR003423">
    <property type="entry name" value="OMP_efflux"/>
</dbReference>
<dbReference type="PANTHER" id="PTHR30026">
    <property type="entry name" value="OUTER MEMBRANE PROTEIN TOLC"/>
    <property type="match status" value="1"/>
</dbReference>
<evidence type="ECO:0000313" key="7">
    <source>
        <dbReference type="EMBL" id="VAW99236.1"/>
    </source>
</evidence>